<keyword evidence="4" id="KW-1185">Reference proteome</keyword>
<evidence type="ECO:0000313" key="4">
    <source>
        <dbReference type="Proteomes" id="UP001217089"/>
    </source>
</evidence>
<dbReference type="EMBL" id="JARBDR010000246">
    <property type="protein sequence ID" value="KAJ8317415.1"/>
    <property type="molecule type" value="Genomic_DNA"/>
</dbReference>
<gene>
    <name evidence="3" type="ORF">KUTeg_005319</name>
</gene>
<sequence>MPICGKTYARPSTLKTHLRTHSGEKPRQSYCPIFVRIVARSPSGALFVTGDFHKFISNNPICEHIRVNVPTVVGCVKRAFSDSSTLTQTFTNSQWRKTLPV</sequence>
<keyword evidence="1" id="KW-0862">Zinc</keyword>
<evidence type="ECO:0000256" key="1">
    <source>
        <dbReference type="PROSITE-ProRule" id="PRU00042"/>
    </source>
</evidence>
<evidence type="ECO:0000259" key="2">
    <source>
        <dbReference type="PROSITE" id="PS50157"/>
    </source>
</evidence>
<feature type="domain" description="C2H2-type" evidence="2">
    <location>
        <begin position="1"/>
        <end position="26"/>
    </location>
</feature>
<protein>
    <recommendedName>
        <fullName evidence="2">C2H2-type domain-containing protein</fullName>
    </recommendedName>
</protein>
<dbReference type="InterPro" id="IPR013087">
    <property type="entry name" value="Znf_C2H2_type"/>
</dbReference>
<evidence type="ECO:0000313" key="3">
    <source>
        <dbReference type="EMBL" id="KAJ8317415.1"/>
    </source>
</evidence>
<dbReference type="InterPro" id="IPR036236">
    <property type="entry name" value="Znf_C2H2_sf"/>
</dbReference>
<dbReference type="PROSITE" id="PS50157">
    <property type="entry name" value="ZINC_FINGER_C2H2_2"/>
    <property type="match status" value="1"/>
</dbReference>
<dbReference type="Gene3D" id="3.30.160.60">
    <property type="entry name" value="Classic Zinc Finger"/>
    <property type="match status" value="1"/>
</dbReference>
<reference evidence="3 4" key="1">
    <citation type="submission" date="2022-12" db="EMBL/GenBank/DDBJ databases">
        <title>Chromosome-level genome of Tegillarca granosa.</title>
        <authorList>
            <person name="Kim J."/>
        </authorList>
    </citation>
    <scope>NUCLEOTIDE SEQUENCE [LARGE SCALE GENOMIC DNA]</scope>
    <source>
        <strain evidence="3">Teg-2019</strain>
        <tissue evidence="3">Adductor muscle</tissue>
    </source>
</reference>
<dbReference type="Proteomes" id="UP001217089">
    <property type="component" value="Unassembled WGS sequence"/>
</dbReference>
<accession>A0ABQ9FNX0</accession>
<keyword evidence="1" id="KW-0479">Metal-binding</keyword>
<keyword evidence="1" id="KW-0863">Zinc-finger</keyword>
<comment type="caution">
    <text evidence="3">The sequence shown here is derived from an EMBL/GenBank/DDBJ whole genome shotgun (WGS) entry which is preliminary data.</text>
</comment>
<dbReference type="SUPFAM" id="SSF57667">
    <property type="entry name" value="beta-beta-alpha zinc fingers"/>
    <property type="match status" value="1"/>
</dbReference>
<organism evidence="3 4">
    <name type="scientific">Tegillarca granosa</name>
    <name type="common">Malaysian cockle</name>
    <name type="synonym">Anadara granosa</name>
    <dbReference type="NCBI Taxonomy" id="220873"/>
    <lineage>
        <taxon>Eukaryota</taxon>
        <taxon>Metazoa</taxon>
        <taxon>Spiralia</taxon>
        <taxon>Lophotrochozoa</taxon>
        <taxon>Mollusca</taxon>
        <taxon>Bivalvia</taxon>
        <taxon>Autobranchia</taxon>
        <taxon>Pteriomorphia</taxon>
        <taxon>Arcoida</taxon>
        <taxon>Arcoidea</taxon>
        <taxon>Arcidae</taxon>
        <taxon>Tegillarca</taxon>
    </lineage>
</organism>
<dbReference type="Pfam" id="PF00096">
    <property type="entry name" value="zf-C2H2"/>
    <property type="match status" value="1"/>
</dbReference>
<proteinExistence type="predicted"/>
<name>A0ABQ9FNX0_TEGGR</name>